<feature type="signal peptide" evidence="1">
    <location>
        <begin position="1"/>
        <end position="17"/>
    </location>
</feature>
<accession>A0A6J8A780</accession>
<evidence type="ECO:0008006" key="4">
    <source>
        <dbReference type="Google" id="ProtNLM"/>
    </source>
</evidence>
<dbReference type="PANTHER" id="PTHR24024">
    <property type="entry name" value="PULMONARY SURFACTANT-ASSOCIATED PROTEIN A"/>
    <property type="match status" value="1"/>
</dbReference>
<sequence length="272" mass="30239">MYIVFVILCLFIYVSDCNQSKRLLLNTDQSALEDRISRLESEILNQKTSLQHLLTENQHLTLENQLHTTTFQQLSSEVQKLSLQLKTLSTLSNTESHGTIYVRWAKTSCPSNNTELVYSGFVGGGMYNDRTAAPEPVCLPLDPDFERTTGVDAGRMYGGEYNDNFFVQNGDGLDVPCAVCRTRLASSVIMIPGKTRCYPGWNREYYGYLSGSNHDYVASGSYVCADIHPEYLTGSGTHSDGKLFTAVLAKCGSLQCPPYKNNYPLTCVVCSK</sequence>
<gene>
    <name evidence="2" type="ORF">MCOR_4148</name>
</gene>
<dbReference type="Proteomes" id="UP000507470">
    <property type="component" value="Unassembled WGS sequence"/>
</dbReference>
<dbReference type="EMBL" id="CACVKT020000743">
    <property type="protein sequence ID" value="CAC5362376.1"/>
    <property type="molecule type" value="Genomic_DNA"/>
</dbReference>
<dbReference type="PANTHER" id="PTHR24024:SF18">
    <property type="entry name" value="SHORT-CHAIN COLLAGEN C4-LIKE"/>
    <property type="match status" value="1"/>
</dbReference>
<dbReference type="AlphaFoldDB" id="A0A6J8A780"/>
<keyword evidence="1" id="KW-0732">Signal</keyword>
<protein>
    <recommendedName>
        <fullName evidence="4">Short-chain collagen C4-like</fullName>
    </recommendedName>
</protein>
<feature type="chain" id="PRO_5027031419" description="Short-chain collagen C4-like" evidence="1">
    <location>
        <begin position="18"/>
        <end position="272"/>
    </location>
</feature>
<dbReference type="OrthoDB" id="10285106at2759"/>
<name>A0A6J8A780_MYTCO</name>
<evidence type="ECO:0000256" key="1">
    <source>
        <dbReference type="SAM" id="SignalP"/>
    </source>
</evidence>
<proteinExistence type="predicted"/>
<dbReference type="GO" id="GO:0005615">
    <property type="term" value="C:extracellular space"/>
    <property type="evidence" value="ECO:0007669"/>
    <property type="project" value="TreeGrafter"/>
</dbReference>
<evidence type="ECO:0000313" key="2">
    <source>
        <dbReference type="EMBL" id="CAC5362376.1"/>
    </source>
</evidence>
<keyword evidence="3" id="KW-1185">Reference proteome</keyword>
<reference evidence="2 3" key="1">
    <citation type="submission" date="2020-06" db="EMBL/GenBank/DDBJ databases">
        <authorList>
            <person name="Li R."/>
            <person name="Bekaert M."/>
        </authorList>
    </citation>
    <scope>NUCLEOTIDE SEQUENCE [LARGE SCALE GENOMIC DNA]</scope>
    <source>
        <strain evidence="3">wild</strain>
    </source>
</reference>
<organism evidence="2 3">
    <name type="scientific">Mytilus coruscus</name>
    <name type="common">Sea mussel</name>
    <dbReference type="NCBI Taxonomy" id="42192"/>
    <lineage>
        <taxon>Eukaryota</taxon>
        <taxon>Metazoa</taxon>
        <taxon>Spiralia</taxon>
        <taxon>Lophotrochozoa</taxon>
        <taxon>Mollusca</taxon>
        <taxon>Bivalvia</taxon>
        <taxon>Autobranchia</taxon>
        <taxon>Pteriomorphia</taxon>
        <taxon>Mytilida</taxon>
        <taxon>Mytiloidea</taxon>
        <taxon>Mytilidae</taxon>
        <taxon>Mytilinae</taxon>
        <taxon>Mytilus</taxon>
    </lineage>
</organism>
<dbReference type="InterPro" id="IPR051077">
    <property type="entry name" value="Ca-dependent_lectin"/>
</dbReference>
<evidence type="ECO:0000313" key="3">
    <source>
        <dbReference type="Proteomes" id="UP000507470"/>
    </source>
</evidence>